<feature type="region of interest" description="Disordered" evidence="2">
    <location>
        <begin position="1"/>
        <end position="66"/>
    </location>
</feature>
<comment type="caution">
    <text evidence="3">The sequence shown here is derived from an EMBL/GenBank/DDBJ whole genome shotgun (WGS) entry which is preliminary data.</text>
</comment>
<gene>
    <name evidence="3" type="ORF">PVAG01_08286</name>
</gene>
<protein>
    <recommendedName>
        <fullName evidence="5">SRR1-like domain-containing protein</fullName>
    </recommendedName>
</protein>
<evidence type="ECO:0008006" key="5">
    <source>
        <dbReference type="Google" id="ProtNLM"/>
    </source>
</evidence>
<feature type="compositionally biased region" description="Polar residues" evidence="2">
    <location>
        <begin position="39"/>
        <end position="49"/>
    </location>
</feature>
<dbReference type="Proteomes" id="UP001629113">
    <property type="component" value="Unassembled WGS sequence"/>
</dbReference>
<name>A0ABR4P8Z0_9HELO</name>
<accession>A0ABR4P8Z0</accession>
<organism evidence="3 4">
    <name type="scientific">Phlyctema vagabunda</name>
    <dbReference type="NCBI Taxonomy" id="108571"/>
    <lineage>
        <taxon>Eukaryota</taxon>
        <taxon>Fungi</taxon>
        <taxon>Dikarya</taxon>
        <taxon>Ascomycota</taxon>
        <taxon>Pezizomycotina</taxon>
        <taxon>Leotiomycetes</taxon>
        <taxon>Helotiales</taxon>
        <taxon>Dermateaceae</taxon>
        <taxon>Phlyctema</taxon>
    </lineage>
</organism>
<evidence type="ECO:0000313" key="4">
    <source>
        <dbReference type="Proteomes" id="UP001629113"/>
    </source>
</evidence>
<feature type="compositionally biased region" description="Polar residues" evidence="2">
    <location>
        <begin position="352"/>
        <end position="367"/>
    </location>
</feature>
<feature type="coiled-coil region" evidence="1">
    <location>
        <begin position="84"/>
        <end position="111"/>
    </location>
</feature>
<keyword evidence="4" id="KW-1185">Reference proteome</keyword>
<evidence type="ECO:0000256" key="1">
    <source>
        <dbReference type="SAM" id="Coils"/>
    </source>
</evidence>
<feature type="compositionally biased region" description="Low complexity" evidence="2">
    <location>
        <begin position="50"/>
        <end position="66"/>
    </location>
</feature>
<reference evidence="3 4" key="1">
    <citation type="submission" date="2024-06" db="EMBL/GenBank/DDBJ databases">
        <title>Complete genome of Phlyctema vagabunda strain 19-DSS-EL-015.</title>
        <authorList>
            <person name="Fiorenzani C."/>
        </authorList>
    </citation>
    <scope>NUCLEOTIDE SEQUENCE [LARGE SCALE GENOMIC DNA]</scope>
    <source>
        <strain evidence="3 4">19-DSS-EL-015</strain>
    </source>
</reference>
<proteinExistence type="predicted"/>
<sequence>MEIFNPADRPSDTKADSSSQQERRRRPRRQQKQPHHPTTGITARPRQSQAGAGDAPPTATAAEAAPTRDMCDLKRIQAEFLTVREARERDLARMTAQLRTLRQRYDTTRIENMMVFGIGTLAGGDDTGVRQDWLRRVATIWALAQQLGLQRQALSMLTESTSVTICTGPGQENLPQAKNETNLSIMEVEFLKSIGFTCVDEKQAYASINEQTLVYAAGAEPWIFKQLSMGAWPAAVVSEDIDRVIRTSRLRGAPYTHSQKTDVRGMIQGCEGQPFAASAGDNDETRELLYWRRSPVNAMHRSQRNSAERFLEFVSTSEPSPEEDLDVAKDLTPNSADKFFRSVILNPPDFGRSSQQIREHSQPTSPLAKSPGKERAMNLGNLDEEKS</sequence>
<feature type="compositionally biased region" description="Basic residues" evidence="2">
    <location>
        <begin position="23"/>
        <end position="35"/>
    </location>
</feature>
<evidence type="ECO:0000313" key="3">
    <source>
        <dbReference type="EMBL" id="KAL3419788.1"/>
    </source>
</evidence>
<evidence type="ECO:0000256" key="2">
    <source>
        <dbReference type="SAM" id="MobiDB-lite"/>
    </source>
</evidence>
<feature type="region of interest" description="Disordered" evidence="2">
    <location>
        <begin position="348"/>
        <end position="387"/>
    </location>
</feature>
<keyword evidence="1" id="KW-0175">Coiled coil</keyword>
<dbReference type="EMBL" id="JBFCZG010000007">
    <property type="protein sequence ID" value="KAL3419788.1"/>
    <property type="molecule type" value="Genomic_DNA"/>
</dbReference>